<evidence type="ECO:0000313" key="2">
    <source>
        <dbReference type="Proteomes" id="UP001380953"/>
    </source>
</evidence>
<gene>
    <name evidence="1" type="ORF">WKI47_14665</name>
</gene>
<keyword evidence="2" id="KW-1185">Reference proteome</keyword>
<accession>A0ACC6PDX6</accession>
<organism evidence="1 2">
    <name type="scientific">Saccharibacillus sacchari</name>
    <dbReference type="NCBI Taxonomy" id="456493"/>
    <lineage>
        <taxon>Bacteria</taxon>
        <taxon>Bacillati</taxon>
        <taxon>Bacillota</taxon>
        <taxon>Bacilli</taxon>
        <taxon>Bacillales</taxon>
        <taxon>Paenibacillaceae</taxon>
        <taxon>Saccharibacillus</taxon>
    </lineage>
</organism>
<comment type="caution">
    <text evidence="1">The sequence shown here is derived from an EMBL/GenBank/DDBJ whole genome shotgun (WGS) entry which is preliminary data.</text>
</comment>
<dbReference type="EMBL" id="JBBKAR010000039">
    <property type="protein sequence ID" value="MEJ8305145.1"/>
    <property type="molecule type" value="Genomic_DNA"/>
</dbReference>
<sequence>MVEDVQTDLKVLFWNIKGSDEGDETSSKRLDNIVEALKGMHQANQFDILVLAECNGSFMRNRIEIELNMSQSTKTKRTALLKRPSKIAIFSNLPHDVLDPSEEIVMPRHSYIPLSINGKRILLVGVHLRSQYATPQRVIREDADKIRHQIFAYVHELNEKSEVEGRPLIDGVAVAGDFNMDPHDPGLVETYSFDATMSPMNLMSLNVNGRRVERFFNPSWTLHGNITKKVLGTFYMASGANNPIYFHMLDQVIFTRGVIDPFEFDYEFFEIISSYDYNDVNNSLIDRYGRPLSRNYSDHLPIKFSLTPKREEQSE</sequence>
<evidence type="ECO:0000313" key="1">
    <source>
        <dbReference type="EMBL" id="MEJ8305145.1"/>
    </source>
</evidence>
<protein>
    <submittedName>
        <fullName evidence="1">Uncharacterized protein</fullName>
    </submittedName>
</protein>
<reference evidence="1" key="1">
    <citation type="submission" date="2024-03" db="EMBL/GenBank/DDBJ databases">
        <title>Whole genome sequecning of epiphytes from Marcgravia umbellata leaves.</title>
        <authorList>
            <person name="Kumar G."/>
            <person name="Savka M.A."/>
        </authorList>
    </citation>
    <scope>NUCLEOTIDE SEQUENCE</scope>
    <source>
        <strain evidence="1">RIT_BL5</strain>
    </source>
</reference>
<dbReference type="Proteomes" id="UP001380953">
    <property type="component" value="Unassembled WGS sequence"/>
</dbReference>
<name>A0ACC6PDX6_9BACL</name>
<proteinExistence type="predicted"/>